<reference evidence="2 3" key="1">
    <citation type="submission" date="2008-03" db="EMBL/GenBank/DDBJ databases">
        <title>The Genome Sequence of Verticillium dahliae VdLs.17.</title>
        <authorList>
            <consortium name="The Broad Institute Genome Sequencing Platform"/>
            <person name="Ma L.-J.J."/>
            <person name="Klosterman S.J."/>
            <person name="Subbarao K."/>
            <person name="Dobinson K."/>
            <person name="Veronese P."/>
            <person name="Kang S."/>
            <person name="Gold S.E."/>
            <person name="Young S."/>
            <person name="Jaffe D."/>
            <person name="Gnerre S."/>
            <person name="Berlin A."/>
            <person name="Heiman D."/>
            <person name="Hepburn T."/>
            <person name="Sykes S."/>
            <person name="Alvarado L."/>
            <person name="Kodira C.D."/>
            <person name="Lander E."/>
            <person name="Galagan J."/>
            <person name="Nusbaum C."/>
            <person name="Birren B."/>
        </authorList>
    </citation>
    <scope>NUCLEOTIDE SEQUENCE [LARGE SCALE GENOMIC DNA]</scope>
    <source>
        <strain evidence="3">VdLs.17 / ATCC MYA-4575 / FGSC 10137</strain>
    </source>
</reference>
<dbReference type="GeneID" id="20702128"/>
<evidence type="ECO:0000313" key="2">
    <source>
        <dbReference type="EMBL" id="EGY13983.1"/>
    </source>
</evidence>
<evidence type="ECO:0000256" key="1">
    <source>
        <dbReference type="SAM" id="MobiDB-lite"/>
    </source>
</evidence>
<protein>
    <submittedName>
        <fullName evidence="2">Uncharacterized protein</fullName>
    </submittedName>
</protein>
<evidence type="ECO:0000313" key="3">
    <source>
        <dbReference type="Proteomes" id="UP000001611"/>
    </source>
</evidence>
<organism evidence="2 3">
    <name type="scientific">Verticillium dahliae (strain VdLs.17 / ATCC MYA-4575 / FGSC 10137)</name>
    <name type="common">Verticillium wilt</name>
    <dbReference type="NCBI Taxonomy" id="498257"/>
    <lineage>
        <taxon>Eukaryota</taxon>
        <taxon>Fungi</taxon>
        <taxon>Dikarya</taxon>
        <taxon>Ascomycota</taxon>
        <taxon>Pezizomycotina</taxon>
        <taxon>Sordariomycetes</taxon>
        <taxon>Hypocreomycetidae</taxon>
        <taxon>Glomerellales</taxon>
        <taxon>Plectosphaerellaceae</taxon>
        <taxon>Verticillium</taxon>
    </lineage>
</organism>
<name>G2WQM3_VERDV</name>
<dbReference type="HOGENOM" id="CLU_1082582_0_0_1"/>
<feature type="compositionally biased region" description="Basic and acidic residues" evidence="1">
    <location>
        <begin position="102"/>
        <end position="115"/>
    </location>
</feature>
<feature type="region of interest" description="Disordered" evidence="1">
    <location>
        <begin position="87"/>
        <end position="128"/>
    </location>
</feature>
<sequence>MPGREGAHSPGLGGDDEAGRHEKDENEANEARRLGPRGSGAHQSPEGGDASIATAQHDGDTGCYHTARKKPVWRPVCRSPGLHCPPATATGAGGRWCPSRTTGEEAKRGREEDAASRTAVGSTGKAAGRLQHAVTPSPASPNLALSTTDACVRGEQGKASAPPVPIPQGNISSSCLVAHLRPRCFKVQYGDGAHSEVATLAGMYYVLLYGLVQPGAQADPACSSRRSTGYVVAATRTTAPSGCSSQIVPHHHGARRG</sequence>
<dbReference type="EMBL" id="DS572695">
    <property type="protein sequence ID" value="EGY13983.1"/>
    <property type="molecule type" value="Genomic_DNA"/>
</dbReference>
<dbReference type="RefSeq" id="XP_009650337.1">
    <property type="nucleotide sequence ID" value="XM_009652042.1"/>
</dbReference>
<feature type="compositionally biased region" description="Basic and acidic residues" evidence="1">
    <location>
        <begin position="17"/>
        <end position="33"/>
    </location>
</feature>
<keyword evidence="3" id="KW-1185">Reference proteome</keyword>
<dbReference type="KEGG" id="vda:VDAG_00665"/>
<dbReference type="Proteomes" id="UP000001611">
    <property type="component" value="Chromosome 2"/>
</dbReference>
<accession>G2WQM3</accession>
<dbReference type="AlphaFoldDB" id="G2WQM3"/>
<feature type="region of interest" description="Disordered" evidence="1">
    <location>
        <begin position="1"/>
        <end position="64"/>
    </location>
</feature>
<dbReference type="InParanoid" id="G2WQM3"/>
<proteinExistence type="predicted"/>
<gene>
    <name evidence="2" type="ORF">VDAG_00665</name>
</gene>